<keyword evidence="2" id="KW-1133">Transmembrane helix</keyword>
<dbReference type="Proteomes" id="UP000565579">
    <property type="component" value="Unassembled WGS sequence"/>
</dbReference>
<feature type="region of interest" description="Disordered" evidence="1">
    <location>
        <begin position="44"/>
        <end position="66"/>
    </location>
</feature>
<sequence length="90" mass="10121">MNVANLAVILDILNAATAGTWMLAAALVVLILIAVAAVHVRDRRRARHQHEQDGRDIHPPTRLDQLLRDEVGDEADRLARQWEQRQDGGR</sequence>
<keyword evidence="2" id="KW-0472">Membrane</keyword>
<evidence type="ECO:0000313" key="4">
    <source>
        <dbReference type="Proteomes" id="UP000565579"/>
    </source>
</evidence>
<name>A0A7X0P6L3_9ACTN</name>
<feature type="transmembrane region" description="Helical" evidence="2">
    <location>
        <begin position="20"/>
        <end position="40"/>
    </location>
</feature>
<evidence type="ECO:0000256" key="1">
    <source>
        <dbReference type="SAM" id="MobiDB-lite"/>
    </source>
</evidence>
<organism evidence="3 4">
    <name type="scientific">Nonomuraea rubra</name>
    <dbReference type="NCBI Taxonomy" id="46180"/>
    <lineage>
        <taxon>Bacteria</taxon>
        <taxon>Bacillati</taxon>
        <taxon>Actinomycetota</taxon>
        <taxon>Actinomycetes</taxon>
        <taxon>Streptosporangiales</taxon>
        <taxon>Streptosporangiaceae</taxon>
        <taxon>Nonomuraea</taxon>
    </lineage>
</organism>
<reference evidence="3 4" key="1">
    <citation type="submission" date="2020-08" db="EMBL/GenBank/DDBJ databases">
        <title>Sequencing the genomes of 1000 actinobacteria strains.</title>
        <authorList>
            <person name="Klenk H.-P."/>
        </authorList>
    </citation>
    <scope>NUCLEOTIDE SEQUENCE [LARGE SCALE GENOMIC DNA]</scope>
    <source>
        <strain evidence="3 4">DSM 43768</strain>
    </source>
</reference>
<evidence type="ECO:0000313" key="3">
    <source>
        <dbReference type="EMBL" id="MBB6556227.1"/>
    </source>
</evidence>
<keyword evidence="2" id="KW-0812">Transmembrane</keyword>
<keyword evidence="4" id="KW-1185">Reference proteome</keyword>
<accession>A0A7X0P6L3</accession>
<gene>
    <name evidence="3" type="ORF">HD593_011022</name>
</gene>
<proteinExistence type="predicted"/>
<evidence type="ECO:0000256" key="2">
    <source>
        <dbReference type="SAM" id="Phobius"/>
    </source>
</evidence>
<feature type="compositionally biased region" description="Basic and acidic residues" evidence="1">
    <location>
        <begin position="49"/>
        <end position="66"/>
    </location>
</feature>
<protein>
    <submittedName>
        <fullName evidence="3">Uncharacterized protein</fullName>
    </submittedName>
</protein>
<comment type="caution">
    <text evidence="3">The sequence shown here is derived from an EMBL/GenBank/DDBJ whole genome shotgun (WGS) entry which is preliminary data.</text>
</comment>
<dbReference type="AlphaFoldDB" id="A0A7X0P6L3"/>
<dbReference type="RefSeq" id="WP_185110701.1">
    <property type="nucleotide sequence ID" value="NZ_BAAAXY010000153.1"/>
</dbReference>
<dbReference type="EMBL" id="JACHMI010000001">
    <property type="protein sequence ID" value="MBB6556227.1"/>
    <property type="molecule type" value="Genomic_DNA"/>
</dbReference>